<feature type="compositionally biased region" description="Basic and acidic residues" evidence="1">
    <location>
        <begin position="324"/>
        <end position="343"/>
    </location>
</feature>
<evidence type="ECO:0000313" key="2">
    <source>
        <dbReference type="EMBL" id="QDS75248.1"/>
    </source>
</evidence>
<feature type="compositionally biased region" description="Basic and acidic residues" evidence="1">
    <location>
        <begin position="220"/>
        <end position="231"/>
    </location>
</feature>
<dbReference type="AlphaFoldDB" id="A0A517LHY9"/>
<feature type="region of interest" description="Disordered" evidence="1">
    <location>
        <begin position="214"/>
        <end position="256"/>
    </location>
</feature>
<protein>
    <submittedName>
        <fullName evidence="2">Uncharacterized protein</fullName>
    </submittedName>
</protein>
<feature type="compositionally biased region" description="Low complexity" evidence="1">
    <location>
        <begin position="232"/>
        <end position="241"/>
    </location>
</feature>
<dbReference type="EMBL" id="CP042197">
    <property type="protein sequence ID" value="QDS75248.1"/>
    <property type="molecule type" value="Genomic_DNA"/>
</dbReference>
<accession>A0A517LHY9</accession>
<reference evidence="2 3" key="1">
    <citation type="submission" date="2019-07" db="EMBL/GenBank/DDBJ databases">
        <title>Finished genome of Venturia effusa.</title>
        <authorList>
            <person name="Young C.A."/>
            <person name="Cox M.P."/>
            <person name="Ganley A.R.D."/>
            <person name="David W.J."/>
        </authorList>
    </citation>
    <scope>NUCLEOTIDE SEQUENCE [LARGE SCALE GENOMIC DNA]</scope>
    <source>
        <strain evidence="3">albino</strain>
    </source>
</reference>
<gene>
    <name evidence="2" type="ORF">FKW77_000633</name>
</gene>
<dbReference type="OrthoDB" id="10407601at2759"/>
<sequence length="610" mass="68095">MSPPHGRKMYDGAPLSDLGLGPLINTAVNTVQRIWNEHDPIVPVDPEDEEDQYGPDGTPRAAIQGRRPRRKSTSLQHSGRTGAQARNPLQAVTAQVDLGTRYTALGPIAEYVSSDEEDFQVLSLVDEDEGWLYINARQQIDRKSGLSVPIMKEDPRYETDRRRKLSESTETQSRLSKVGERVTDILGYGNEGKREIEEGIKDWKLERTGVRQGRARKMVKGAERGAERSAERGAGAQGAAANRPMSKGHKQPARDMQTTAAALQDGLTRTPFSIEQDIIEAMDASMGSTMESVRSADSRHGTSSASLKRPVQDIRWTVPQARVENVEDDRQSSGPRRQPDTPHPRRTMTATSDDIPDYTVPWRRDHSLGATMEQPDFGNLSSKETHQARPRTKYPSALDLSPQASASAPTEQAIKENPKPGLSYIPREPSFPVGDGPRYGQPVTDRPPWIQNSPYRERSRSLDSSKWSVHDSDSDDVPRDFVAKATQIAPKDDEDWRIPPIGSNKEEKEQSVADKMKRNLQPTLEDVKDEGSIRCPPTFKDDTSIDTASKNTTEQEKEHYSVRVLRTKSSYSGSFTTISEQEAVEARKEMAKVETRKESDEDDEFYDAAS</sequence>
<feature type="compositionally biased region" description="Basic and acidic residues" evidence="1">
    <location>
        <begin position="589"/>
        <end position="599"/>
    </location>
</feature>
<feature type="region of interest" description="Disordered" evidence="1">
    <location>
        <begin position="39"/>
        <end position="88"/>
    </location>
</feature>
<evidence type="ECO:0000256" key="1">
    <source>
        <dbReference type="SAM" id="MobiDB-lite"/>
    </source>
</evidence>
<proteinExistence type="predicted"/>
<feature type="region of interest" description="Disordered" evidence="1">
    <location>
        <begin position="157"/>
        <end position="176"/>
    </location>
</feature>
<feature type="compositionally biased region" description="Basic and acidic residues" evidence="1">
    <location>
        <begin position="455"/>
        <end position="482"/>
    </location>
</feature>
<feature type="region of interest" description="Disordered" evidence="1">
    <location>
        <begin position="589"/>
        <end position="610"/>
    </location>
</feature>
<evidence type="ECO:0000313" key="3">
    <source>
        <dbReference type="Proteomes" id="UP000316270"/>
    </source>
</evidence>
<feature type="compositionally biased region" description="Basic and acidic residues" evidence="1">
    <location>
        <begin position="504"/>
        <end position="517"/>
    </location>
</feature>
<feature type="region of interest" description="Disordered" evidence="1">
    <location>
        <begin position="289"/>
        <end position="561"/>
    </location>
</feature>
<dbReference type="Proteomes" id="UP000316270">
    <property type="component" value="Chromosome 13"/>
</dbReference>
<organism evidence="2 3">
    <name type="scientific">Venturia effusa</name>
    <dbReference type="NCBI Taxonomy" id="50376"/>
    <lineage>
        <taxon>Eukaryota</taxon>
        <taxon>Fungi</taxon>
        <taxon>Dikarya</taxon>
        <taxon>Ascomycota</taxon>
        <taxon>Pezizomycotina</taxon>
        <taxon>Dothideomycetes</taxon>
        <taxon>Pleosporomycetidae</taxon>
        <taxon>Venturiales</taxon>
        <taxon>Venturiaceae</taxon>
        <taxon>Venturia</taxon>
    </lineage>
</organism>
<name>A0A517LHY9_9PEZI</name>
<feature type="compositionally biased region" description="Acidic residues" evidence="1">
    <location>
        <begin position="600"/>
        <end position="610"/>
    </location>
</feature>
<feature type="compositionally biased region" description="Basic and acidic residues" evidence="1">
    <location>
        <begin position="157"/>
        <end position="167"/>
    </location>
</feature>
<keyword evidence="3" id="KW-1185">Reference proteome</keyword>